<evidence type="ECO:0000313" key="5">
    <source>
        <dbReference type="EMBL" id="TGE37664.1"/>
    </source>
</evidence>
<dbReference type="Pfam" id="PF13336">
    <property type="entry name" value="AcetylCoA_hyd_C"/>
    <property type="match status" value="1"/>
</dbReference>
<protein>
    <submittedName>
        <fullName evidence="5">Acetyl-CoA hydrolase/transferase family protein</fullName>
    </submittedName>
</protein>
<evidence type="ECO:0000256" key="1">
    <source>
        <dbReference type="ARBA" id="ARBA00009632"/>
    </source>
</evidence>
<sequence>MNWRETYNSRLTSADEAVKVVKSGDDIIPGHAASESELLMNALVKRYLELENVTIIQGVTIGSAPYCKPEMKGHFILKSMFAGGNTRESIWENRGTFFPLMFHDFPRAFREGHLGSDVFFTMVSPPDEHGYCSLGMSVDHSKELVKCAKIVVAEVNPNVPRTYGDTFVHVSDLDYIVENDGPILELKRFAEMDETTQLIGKHVASLIKDGDTLQLGAGTIPDAVLYYLKEKNDLGIHTEMFSDGLINLIEAGNVNCSKKTLFPGKIVTTFAEGTKKVYEYINMNPMFLFFPVDFVNDSSVIAKNDNMVAINAALEVDLGGQVCAEAIGTKQYSGIGGQLDFIRGAAASKNGRPVIVLPSTAKNGTISRISCQFSQGTPITTTRNDVHWVVTEYGAVNLFCKSEIERAEALIGIAHPNFRSELKRQYREAYGRVI</sequence>
<dbReference type="Pfam" id="PF02550">
    <property type="entry name" value="AcetylCoA_hydro"/>
    <property type="match status" value="1"/>
</dbReference>
<evidence type="ECO:0000256" key="2">
    <source>
        <dbReference type="ARBA" id="ARBA00022679"/>
    </source>
</evidence>
<keyword evidence="2 5" id="KW-0808">Transferase</keyword>
<comment type="caution">
    <text evidence="5">The sequence shown here is derived from an EMBL/GenBank/DDBJ whole genome shotgun (WGS) entry which is preliminary data.</text>
</comment>
<dbReference type="SUPFAM" id="SSF100950">
    <property type="entry name" value="NagB/RpiA/CoA transferase-like"/>
    <property type="match status" value="2"/>
</dbReference>
<dbReference type="InterPro" id="IPR026888">
    <property type="entry name" value="AcetylCoA_hyd_C"/>
</dbReference>
<dbReference type="InterPro" id="IPR003702">
    <property type="entry name" value="ActCoA_hydro_N"/>
</dbReference>
<dbReference type="EMBL" id="SPQQ01000004">
    <property type="protein sequence ID" value="TGE37664.1"/>
    <property type="molecule type" value="Genomic_DNA"/>
</dbReference>
<feature type="domain" description="Acetyl-CoA hydrolase/transferase C-terminal" evidence="4">
    <location>
        <begin position="273"/>
        <end position="425"/>
    </location>
</feature>
<accession>A0A4Z0R562</accession>
<dbReference type="Proteomes" id="UP000298460">
    <property type="component" value="Unassembled WGS sequence"/>
</dbReference>
<dbReference type="OrthoDB" id="9801795at2"/>
<organism evidence="5 6">
    <name type="scientific">Desulfosporosinus fructosivorans</name>
    <dbReference type="NCBI Taxonomy" id="2018669"/>
    <lineage>
        <taxon>Bacteria</taxon>
        <taxon>Bacillati</taxon>
        <taxon>Bacillota</taxon>
        <taxon>Clostridia</taxon>
        <taxon>Eubacteriales</taxon>
        <taxon>Desulfitobacteriaceae</taxon>
        <taxon>Desulfosporosinus</taxon>
    </lineage>
</organism>
<feature type="domain" description="Acetyl-CoA hydrolase/transferase N-terminal" evidence="3">
    <location>
        <begin position="4"/>
        <end position="180"/>
    </location>
</feature>
<gene>
    <name evidence="5" type="ORF">E4K67_13100</name>
</gene>
<dbReference type="Gene3D" id="3.40.1080.20">
    <property type="entry name" value="Acetyl-CoA hydrolase/transferase C-terminal domain"/>
    <property type="match status" value="1"/>
</dbReference>
<name>A0A4Z0R562_9FIRM</name>
<evidence type="ECO:0000313" key="6">
    <source>
        <dbReference type="Proteomes" id="UP000298460"/>
    </source>
</evidence>
<dbReference type="GO" id="GO:0016787">
    <property type="term" value="F:hydrolase activity"/>
    <property type="evidence" value="ECO:0007669"/>
    <property type="project" value="UniProtKB-KW"/>
</dbReference>
<dbReference type="PANTHER" id="PTHR21432">
    <property type="entry name" value="ACETYL-COA HYDROLASE-RELATED"/>
    <property type="match status" value="1"/>
</dbReference>
<dbReference type="GO" id="GO:0006083">
    <property type="term" value="P:acetate metabolic process"/>
    <property type="evidence" value="ECO:0007669"/>
    <property type="project" value="InterPro"/>
</dbReference>
<comment type="similarity">
    <text evidence="1">Belongs to the acetyl-CoA hydrolase/transferase family.</text>
</comment>
<dbReference type="InterPro" id="IPR046433">
    <property type="entry name" value="ActCoA_hydro"/>
</dbReference>
<evidence type="ECO:0000259" key="3">
    <source>
        <dbReference type="Pfam" id="PF02550"/>
    </source>
</evidence>
<dbReference type="AlphaFoldDB" id="A0A4Z0R562"/>
<evidence type="ECO:0000259" key="4">
    <source>
        <dbReference type="Pfam" id="PF13336"/>
    </source>
</evidence>
<proteinExistence type="inferred from homology"/>
<keyword evidence="6" id="KW-1185">Reference proteome</keyword>
<dbReference type="PANTHER" id="PTHR21432:SF20">
    <property type="entry name" value="ACETYL-COA HYDROLASE"/>
    <property type="match status" value="1"/>
</dbReference>
<dbReference type="InterPro" id="IPR038460">
    <property type="entry name" value="AcetylCoA_hyd_C_sf"/>
</dbReference>
<dbReference type="InterPro" id="IPR037171">
    <property type="entry name" value="NagB/RpiA_transferase-like"/>
</dbReference>
<dbReference type="Gene3D" id="3.30.750.70">
    <property type="entry name" value="4-hydroxybutyrate coenzyme like domains"/>
    <property type="match status" value="1"/>
</dbReference>
<reference evidence="5 6" key="1">
    <citation type="submission" date="2019-03" db="EMBL/GenBank/DDBJ databases">
        <title>Draft Genome Sequence of Desulfosporosinus fructosivorans Strain 63.6F, Isolated from Marine Sediment in the Baltic Sea.</title>
        <authorList>
            <person name="Hausmann B."/>
            <person name="Vandieken V."/>
            <person name="Pjevac P."/>
            <person name="Schreck K."/>
            <person name="Herbold C.W."/>
            <person name="Loy A."/>
        </authorList>
    </citation>
    <scope>NUCLEOTIDE SEQUENCE [LARGE SCALE GENOMIC DNA]</scope>
    <source>
        <strain evidence="5 6">63.6F</strain>
    </source>
</reference>
<keyword evidence="5" id="KW-0378">Hydrolase</keyword>
<dbReference type="GO" id="GO:0008775">
    <property type="term" value="F:acetate CoA-transferase activity"/>
    <property type="evidence" value="ECO:0007669"/>
    <property type="project" value="InterPro"/>
</dbReference>
<dbReference type="Gene3D" id="3.40.1080.10">
    <property type="entry name" value="Glutaconate Coenzyme A-transferase"/>
    <property type="match status" value="1"/>
</dbReference>
<dbReference type="RefSeq" id="WP_135547398.1">
    <property type="nucleotide sequence ID" value="NZ_SPQQ01000004.1"/>
</dbReference>